<dbReference type="GO" id="GO:0016020">
    <property type="term" value="C:membrane"/>
    <property type="evidence" value="ECO:0007669"/>
    <property type="project" value="UniProtKB-SubCell"/>
</dbReference>
<feature type="transmembrane region" description="Helical" evidence="6">
    <location>
        <begin position="534"/>
        <end position="561"/>
    </location>
</feature>
<keyword evidence="3 6" id="KW-1133">Transmembrane helix</keyword>
<reference evidence="9" key="1">
    <citation type="submission" date="2016-05" db="EMBL/GenBank/DDBJ databases">
        <title>Comparative genomics of biotechnologically important yeasts.</title>
        <authorList>
            <consortium name="DOE Joint Genome Institute"/>
            <person name="Riley R."/>
            <person name="Haridas S."/>
            <person name="Wolfe K.H."/>
            <person name="Lopes M.R."/>
            <person name="Hittinger C.T."/>
            <person name="Goker M."/>
            <person name="Salamov A."/>
            <person name="Wisecaver J."/>
            <person name="Long T.M."/>
            <person name="Aerts A.L."/>
            <person name="Barry K."/>
            <person name="Choi C."/>
            <person name="Clum A."/>
            <person name="Coughlan A.Y."/>
            <person name="Deshpande S."/>
            <person name="Douglass A.P."/>
            <person name="Hanson S.J."/>
            <person name="Klenk H.-P."/>
            <person name="Labutti K."/>
            <person name="Lapidus A."/>
            <person name="Lindquist E."/>
            <person name="Lipzen A."/>
            <person name="Meier-Kolthoff J.P."/>
            <person name="Ohm R.A."/>
            <person name="Otillar R.P."/>
            <person name="Pangilinan J."/>
            <person name="Peng Y."/>
            <person name="Rokas A."/>
            <person name="Rosa C.A."/>
            <person name="Scheuner C."/>
            <person name="Sibirny A.A."/>
            <person name="Slot J.C."/>
            <person name="Stielow J.B."/>
            <person name="Sun H."/>
            <person name="Kurtzman C.P."/>
            <person name="Blackwell M."/>
            <person name="Grigoriev I.V."/>
            <person name="Jeffries T.W."/>
        </authorList>
    </citation>
    <scope>NUCLEOTIDE SEQUENCE [LARGE SCALE GENOMIC DNA]</scope>
    <source>
        <strain evidence="9">NRRL Y-12698</strain>
    </source>
</reference>
<feature type="transmembrane region" description="Helical" evidence="6">
    <location>
        <begin position="313"/>
        <end position="334"/>
    </location>
</feature>
<dbReference type="PANTHER" id="PTHR11814">
    <property type="entry name" value="SULFATE TRANSPORTER"/>
    <property type="match status" value="1"/>
</dbReference>
<keyword evidence="9" id="KW-1185">Reference proteome</keyword>
<dbReference type="InterPro" id="IPR011547">
    <property type="entry name" value="SLC26A/SulP_dom"/>
</dbReference>
<dbReference type="STRING" id="984486.A0A1E3QYI5"/>
<dbReference type="Gene3D" id="3.30.750.24">
    <property type="entry name" value="STAS domain"/>
    <property type="match status" value="1"/>
</dbReference>
<feature type="transmembrane region" description="Helical" evidence="6">
    <location>
        <begin position="136"/>
        <end position="159"/>
    </location>
</feature>
<dbReference type="InterPro" id="IPR001902">
    <property type="entry name" value="SLC26A/SulP_fam"/>
</dbReference>
<dbReference type="RefSeq" id="XP_018988016.1">
    <property type="nucleotide sequence ID" value="XM_019127531.1"/>
</dbReference>
<feature type="transmembrane region" description="Helical" evidence="6">
    <location>
        <begin position="228"/>
        <end position="248"/>
    </location>
</feature>
<evidence type="ECO:0000256" key="3">
    <source>
        <dbReference type="ARBA" id="ARBA00022989"/>
    </source>
</evidence>
<evidence type="ECO:0000256" key="1">
    <source>
        <dbReference type="ARBA" id="ARBA00004141"/>
    </source>
</evidence>
<dbReference type="CDD" id="cd07042">
    <property type="entry name" value="STAS_SulP_like_sulfate_transporter"/>
    <property type="match status" value="1"/>
</dbReference>
<dbReference type="Pfam" id="PF00916">
    <property type="entry name" value="Sulfate_transp"/>
    <property type="match status" value="1"/>
</dbReference>
<feature type="transmembrane region" description="Helical" evidence="6">
    <location>
        <begin position="466"/>
        <end position="490"/>
    </location>
</feature>
<dbReference type="EMBL" id="KV454426">
    <property type="protein sequence ID" value="ODQ82688.1"/>
    <property type="molecule type" value="Genomic_DNA"/>
</dbReference>
<dbReference type="OrthoDB" id="427213at2759"/>
<dbReference type="InterPro" id="IPR036513">
    <property type="entry name" value="STAS_dom_sf"/>
</dbReference>
<name>A0A1E3QYI5_9ASCO</name>
<evidence type="ECO:0000313" key="8">
    <source>
        <dbReference type="EMBL" id="ODQ82688.1"/>
    </source>
</evidence>
<keyword evidence="2 6" id="KW-0812">Transmembrane</keyword>
<proteinExistence type="predicted"/>
<gene>
    <name evidence="8" type="ORF">BABINDRAFT_159217</name>
</gene>
<feature type="transmembrane region" description="Helical" evidence="6">
    <location>
        <begin position="346"/>
        <end position="366"/>
    </location>
</feature>
<feature type="compositionally biased region" description="Polar residues" evidence="5">
    <location>
        <begin position="39"/>
        <end position="66"/>
    </location>
</feature>
<feature type="domain" description="STAS" evidence="7">
    <location>
        <begin position="600"/>
        <end position="741"/>
    </location>
</feature>
<protein>
    <recommendedName>
        <fullName evidence="7">STAS domain-containing protein</fullName>
    </recommendedName>
</protein>
<keyword evidence="4 6" id="KW-0472">Membrane</keyword>
<feature type="transmembrane region" description="Helical" evidence="6">
    <location>
        <begin position="437"/>
        <end position="460"/>
    </location>
</feature>
<comment type="subcellular location">
    <subcellularLocation>
        <location evidence="1">Membrane</location>
        <topology evidence="1">Multi-pass membrane protein</topology>
    </subcellularLocation>
</comment>
<feature type="transmembrane region" description="Helical" evidence="6">
    <location>
        <begin position="171"/>
        <end position="193"/>
    </location>
</feature>
<dbReference type="AlphaFoldDB" id="A0A1E3QYI5"/>
<dbReference type="SUPFAM" id="SSF52091">
    <property type="entry name" value="SpoIIaa-like"/>
    <property type="match status" value="1"/>
</dbReference>
<organism evidence="8 9">
    <name type="scientific">Babjeviella inositovora NRRL Y-12698</name>
    <dbReference type="NCBI Taxonomy" id="984486"/>
    <lineage>
        <taxon>Eukaryota</taxon>
        <taxon>Fungi</taxon>
        <taxon>Dikarya</taxon>
        <taxon>Ascomycota</taxon>
        <taxon>Saccharomycotina</taxon>
        <taxon>Pichiomycetes</taxon>
        <taxon>Serinales incertae sedis</taxon>
        <taxon>Babjeviella</taxon>
    </lineage>
</organism>
<accession>A0A1E3QYI5</accession>
<evidence type="ECO:0000259" key="7">
    <source>
        <dbReference type="PROSITE" id="PS50801"/>
    </source>
</evidence>
<dbReference type="GO" id="GO:0055085">
    <property type="term" value="P:transmembrane transport"/>
    <property type="evidence" value="ECO:0007669"/>
    <property type="project" value="InterPro"/>
</dbReference>
<dbReference type="PROSITE" id="PS50801">
    <property type="entry name" value="STAS"/>
    <property type="match status" value="1"/>
</dbReference>
<dbReference type="GeneID" id="30145384"/>
<feature type="region of interest" description="Disordered" evidence="5">
    <location>
        <begin position="28"/>
        <end position="98"/>
    </location>
</feature>
<evidence type="ECO:0000256" key="6">
    <source>
        <dbReference type="SAM" id="Phobius"/>
    </source>
</evidence>
<dbReference type="Proteomes" id="UP000094336">
    <property type="component" value="Unassembled WGS sequence"/>
</dbReference>
<evidence type="ECO:0000313" key="9">
    <source>
        <dbReference type="Proteomes" id="UP000094336"/>
    </source>
</evidence>
<evidence type="ECO:0000256" key="5">
    <source>
        <dbReference type="SAM" id="MobiDB-lite"/>
    </source>
</evidence>
<sequence length="753" mass="82016">MSDAKPLATPAAASVTAAAAAGAATPLLTPRRSAERSRQYLNSRNITTLRPQISRTNTEPITSSPLSIVKRQDTLRSPTPPRGRTSTNKPSAEAPRRGLVSSDHLAATTVLDTYTPQRTSKLDFWTLLPYYVPCALWIPSYTLTAFVGDFFAGLSLASFQIPLSMSYAHALAHVPTVSGLFGLAICPIIYAVFGSVPQMIVGPESAISLIVGQSVEPMLLHNPNINPLDIAVVISSISGAILLGFGIGRFGFLDNILSSALLRGFILGVGVAMIVNSLVSELGLNKFLTADPAKHYHSPFDKLVFLLENRGNVHVLTAAISLVAFLLLVYFKIVKKQLIGAGFKKAIFFPEILSVVLLSVGLSTYFDWEKSHVAIVGKIQQLSFEMRMPFTGERMALTRELFSVSFTVAMLGFFESTTASKSLGSTYNLPISSNRELVALGAINIFGSAFAGLPCFGGYGRSKINAMSGATTVVSGLVMGCVTLFTISYLLPYIENLPTCILSVITTIVGFSLLEEAPHDIAFHWLARGWGELVTFAITVSATIFYSVEAGIALGLGYSLIRVIKHSTKSRIQILVRIPDSDTFVNADEPLADEMDTVLVDAVMEEIAGCLIIKVPEPLTFTNANDLKTRLGRVDLYGSTRIHPAAPRTRSEEMTRYVVFDLHGMTNLDSSAAQILKEIIAAYRKRGIHVFFTRVPATQHVRIRLRDSGIMAMTERHYVETDTGITCLHYFNELNDALMVVDQMEGMDNFSEY</sequence>
<dbReference type="InterPro" id="IPR002645">
    <property type="entry name" value="STAS_dom"/>
</dbReference>
<feature type="transmembrane region" description="Helical" evidence="6">
    <location>
        <begin position="260"/>
        <end position="279"/>
    </location>
</feature>
<evidence type="ECO:0000256" key="2">
    <source>
        <dbReference type="ARBA" id="ARBA00022692"/>
    </source>
</evidence>
<evidence type="ECO:0000256" key="4">
    <source>
        <dbReference type="ARBA" id="ARBA00023136"/>
    </source>
</evidence>
<dbReference type="Pfam" id="PF01740">
    <property type="entry name" value="STAS"/>
    <property type="match status" value="1"/>
</dbReference>